<dbReference type="PANTHER" id="PTHR10039:SF5">
    <property type="entry name" value="NACHT DOMAIN-CONTAINING PROTEIN"/>
    <property type="match status" value="1"/>
</dbReference>
<proteinExistence type="predicted"/>
<sequence length="1109" mass="124870">MDPFTALSVAAAAIQFFEFAKGLLKGYQERQDGARRLTEESFNVATEDLAVWVATLGKCPRRGSKEEAALLEQELALRNLAAECGKIARNILDALKKLQPTAKQSRWTSLSQALQSMWQAEDIAKLRQELDVYRNEIVIRVLACLNEKMDLSMGRQKEQLDTIQRNNDEIVGVLAFNHQELHKAILELKNGQAKTIMQDESLNMDQRATVRLGTAHSLMTLRAPRGESEAESTIEDFGLLKDQILNCLHFRQIVDRLGSVPEAHTSTFHWIFSNPKESQVSWNSFPEWLQNGTGCYWIQGKAGSGKSTLMKRIYEHQQTTQHLQHWAKGLPLTTASFFFWHLGSPLQKSQEGLLRSILYDLLRTNPRLVMDVMPELCIEVTKLGREELVGSPSLSELVRWFKKLGKACGSSTTQRACFFIDGLDEYVGDQAELVSLFLNLSRETTAIKFVLSSRPISVFVETLSALPGLRLQDLTMDDIEAYTADLLGNKAMFVDSEEVEALIAEIARKSCGVFLWVVVVVRSLLEGLRDGDTVQELRKRVDEMPSELESLYQHMLGRIPAQYQSQAAEMLQLVAANFAGHQGPQGKGFIYPLPAIQLSFALEKDSHALQARIMEITPADEAKRVQHIEARTRSRCLGLIELRHPLNLSLPTETFHRDVIEPFHRTAMEFLGDPDVSAMLKRLTAKTAFNPYLSLFCSTIWMAKISPSVVVVGTDEYDRSPHRNLRPALSIASSAELRGCPIPAKYLDELDRVLCTHWETAHAYNNLRQPESNSEPNQTLGHWFTFALKQSADCLDVPTLLGKLNRTKGTEIRDGREPQDTDGATGTRPVLYSNALLSVKLDTRLPRQLLDCDRETGFLSVALTLPLSDYLQYRLEKVSTTLTRADLTRFLSFLAHTQFYLELTDFEVDVFTTRTQVAFASLLQAGADANFPAYNNYSIWSLFLCSAFRGVISNTERWKLDEGQCLVLERILMSFIMHEADLSTSFHLVGQNYTPTTLLTRAKVRTEIELRALNNAPYDPEDILMQTRLAALDGVLRRTLDFIESKMLERQTSEDSAGTSEDSAGTSEDSAGISGRPVPHIGPNDRRLRSSKPRFFVRCIRKIKGIWPG</sequence>
<dbReference type="Gene3D" id="3.40.50.300">
    <property type="entry name" value="P-loop containing nucleotide triphosphate hydrolases"/>
    <property type="match status" value="1"/>
</dbReference>
<evidence type="ECO:0008006" key="7">
    <source>
        <dbReference type="Google" id="ProtNLM"/>
    </source>
</evidence>
<evidence type="ECO:0000256" key="2">
    <source>
        <dbReference type="SAM" id="MobiDB-lite"/>
    </source>
</evidence>
<dbReference type="Proteomes" id="UP000738349">
    <property type="component" value="Unassembled WGS sequence"/>
</dbReference>
<evidence type="ECO:0000313" key="5">
    <source>
        <dbReference type="EMBL" id="KAH7176878.1"/>
    </source>
</evidence>
<feature type="domain" description="Nephrocystin 3-like N-terminal" evidence="3">
    <location>
        <begin position="283"/>
        <end position="454"/>
    </location>
</feature>
<dbReference type="EMBL" id="JAGMUV010000001">
    <property type="protein sequence ID" value="KAH7176878.1"/>
    <property type="molecule type" value="Genomic_DNA"/>
</dbReference>
<feature type="compositionally biased region" description="Polar residues" evidence="2">
    <location>
        <begin position="1054"/>
        <end position="1069"/>
    </location>
</feature>
<dbReference type="Pfam" id="PF25053">
    <property type="entry name" value="DUF7791"/>
    <property type="match status" value="1"/>
</dbReference>
<protein>
    <recommendedName>
        <fullName evidence="7">NACHT domain-containing protein</fullName>
    </recommendedName>
</protein>
<feature type="domain" description="DUF7791" evidence="4">
    <location>
        <begin position="558"/>
        <end position="705"/>
    </location>
</feature>
<gene>
    <name evidence="5" type="ORF">EDB81DRAFT_875669</name>
</gene>
<evidence type="ECO:0000256" key="1">
    <source>
        <dbReference type="ARBA" id="ARBA00022737"/>
    </source>
</evidence>
<evidence type="ECO:0000259" key="4">
    <source>
        <dbReference type="Pfam" id="PF25053"/>
    </source>
</evidence>
<dbReference type="InterPro" id="IPR056693">
    <property type="entry name" value="DUF7791"/>
</dbReference>
<comment type="caution">
    <text evidence="5">The sequence shown here is derived from an EMBL/GenBank/DDBJ whole genome shotgun (WGS) entry which is preliminary data.</text>
</comment>
<name>A0A9P9JS44_9HYPO</name>
<evidence type="ECO:0000259" key="3">
    <source>
        <dbReference type="Pfam" id="PF24883"/>
    </source>
</evidence>
<dbReference type="InterPro" id="IPR027417">
    <property type="entry name" value="P-loop_NTPase"/>
</dbReference>
<dbReference type="Pfam" id="PF24883">
    <property type="entry name" value="NPHP3_N"/>
    <property type="match status" value="1"/>
</dbReference>
<feature type="region of interest" description="Disordered" evidence="2">
    <location>
        <begin position="1049"/>
        <end position="1087"/>
    </location>
</feature>
<dbReference type="SUPFAM" id="SSF52540">
    <property type="entry name" value="P-loop containing nucleoside triphosphate hydrolases"/>
    <property type="match status" value="1"/>
</dbReference>
<keyword evidence="6" id="KW-1185">Reference proteome</keyword>
<dbReference type="AlphaFoldDB" id="A0A9P9JS44"/>
<keyword evidence="1" id="KW-0677">Repeat</keyword>
<reference evidence="5" key="1">
    <citation type="journal article" date="2021" name="Nat. Commun.">
        <title>Genetic determinants of endophytism in the Arabidopsis root mycobiome.</title>
        <authorList>
            <person name="Mesny F."/>
            <person name="Miyauchi S."/>
            <person name="Thiergart T."/>
            <person name="Pickel B."/>
            <person name="Atanasova L."/>
            <person name="Karlsson M."/>
            <person name="Huettel B."/>
            <person name="Barry K.W."/>
            <person name="Haridas S."/>
            <person name="Chen C."/>
            <person name="Bauer D."/>
            <person name="Andreopoulos W."/>
            <person name="Pangilinan J."/>
            <person name="LaButti K."/>
            <person name="Riley R."/>
            <person name="Lipzen A."/>
            <person name="Clum A."/>
            <person name="Drula E."/>
            <person name="Henrissat B."/>
            <person name="Kohler A."/>
            <person name="Grigoriev I.V."/>
            <person name="Martin F.M."/>
            <person name="Hacquard S."/>
        </authorList>
    </citation>
    <scope>NUCLEOTIDE SEQUENCE</scope>
    <source>
        <strain evidence="5">MPI-CAGE-AT-0147</strain>
    </source>
</reference>
<accession>A0A9P9JS44</accession>
<feature type="region of interest" description="Disordered" evidence="2">
    <location>
        <begin position="808"/>
        <end position="827"/>
    </location>
</feature>
<evidence type="ECO:0000313" key="6">
    <source>
        <dbReference type="Proteomes" id="UP000738349"/>
    </source>
</evidence>
<dbReference type="OrthoDB" id="443402at2759"/>
<dbReference type="InterPro" id="IPR056884">
    <property type="entry name" value="NPHP3-like_N"/>
</dbReference>
<feature type="compositionally biased region" description="Basic and acidic residues" evidence="2">
    <location>
        <begin position="808"/>
        <end position="819"/>
    </location>
</feature>
<organism evidence="5 6">
    <name type="scientific">Dactylonectria macrodidyma</name>
    <dbReference type="NCBI Taxonomy" id="307937"/>
    <lineage>
        <taxon>Eukaryota</taxon>
        <taxon>Fungi</taxon>
        <taxon>Dikarya</taxon>
        <taxon>Ascomycota</taxon>
        <taxon>Pezizomycotina</taxon>
        <taxon>Sordariomycetes</taxon>
        <taxon>Hypocreomycetidae</taxon>
        <taxon>Hypocreales</taxon>
        <taxon>Nectriaceae</taxon>
        <taxon>Dactylonectria</taxon>
    </lineage>
</organism>
<dbReference type="PANTHER" id="PTHR10039">
    <property type="entry name" value="AMELOGENIN"/>
    <property type="match status" value="1"/>
</dbReference>